<proteinExistence type="predicted"/>
<reference evidence="6 7" key="1">
    <citation type="submission" date="2024-09" db="EMBL/GenBank/DDBJ databases">
        <authorList>
            <person name="Sun Q."/>
            <person name="Mori K."/>
        </authorList>
    </citation>
    <scope>NUCLEOTIDE SEQUENCE [LARGE SCALE GENOMIC DNA]</scope>
    <source>
        <strain evidence="6 7">TBRC 0563</strain>
    </source>
</reference>
<dbReference type="PANTHER" id="PTHR43557:SF2">
    <property type="entry name" value="RIESKE DOMAIN-CONTAINING PROTEIN-RELATED"/>
    <property type="match status" value="1"/>
</dbReference>
<keyword evidence="7" id="KW-1185">Reference proteome</keyword>
<accession>A0ABV5YGK4</accession>
<organism evidence="6 7">
    <name type="scientific">Actinoallomurus acaciae</name>
    <dbReference type="NCBI Taxonomy" id="502577"/>
    <lineage>
        <taxon>Bacteria</taxon>
        <taxon>Bacillati</taxon>
        <taxon>Actinomycetota</taxon>
        <taxon>Actinomycetes</taxon>
        <taxon>Streptosporangiales</taxon>
        <taxon>Thermomonosporaceae</taxon>
        <taxon>Actinoallomurus</taxon>
    </lineage>
</organism>
<dbReference type="InterPro" id="IPR023753">
    <property type="entry name" value="FAD/NAD-binding_dom"/>
</dbReference>
<evidence type="ECO:0000313" key="6">
    <source>
        <dbReference type="EMBL" id="MFB9833733.1"/>
    </source>
</evidence>
<feature type="domain" description="FAD/NAD(P)-binding" evidence="5">
    <location>
        <begin position="6"/>
        <end position="210"/>
    </location>
</feature>
<evidence type="ECO:0000256" key="3">
    <source>
        <dbReference type="ARBA" id="ARBA00022827"/>
    </source>
</evidence>
<feature type="non-terminal residue" evidence="6">
    <location>
        <position position="210"/>
    </location>
</feature>
<evidence type="ECO:0000256" key="4">
    <source>
        <dbReference type="ARBA" id="ARBA00023002"/>
    </source>
</evidence>
<comment type="caution">
    <text evidence="6">The sequence shown here is derived from an EMBL/GenBank/DDBJ whole genome shotgun (WGS) entry which is preliminary data.</text>
</comment>
<comment type="cofactor">
    <cofactor evidence="1">
        <name>FAD</name>
        <dbReference type="ChEBI" id="CHEBI:57692"/>
    </cofactor>
</comment>
<sequence length="210" mass="21494">MAGPSSVLVVGASAAGLCTAEALRRKGYTGRLTVLGGEPHLPYDRPPLSKQVLSGAWTPDRAWLRTEEALAGLDAEFLLADPATGLDPATRTVRTASGRTLRAEVVVVATGARPRTLPGQAGLAGVHVLRTLDDALALRAGLLASSRLVVVGDGVLGAEVAATARTLGLDVTLTGPRPAPMTGSLGPLAANLLAELHAEHGVRLRMGARV</sequence>
<evidence type="ECO:0000313" key="7">
    <source>
        <dbReference type="Proteomes" id="UP001589627"/>
    </source>
</evidence>
<dbReference type="InterPro" id="IPR050446">
    <property type="entry name" value="FAD-oxidoreductase/Apoptosis"/>
</dbReference>
<protein>
    <submittedName>
        <fullName evidence="6">NAD(P)/FAD-dependent oxidoreductase</fullName>
    </submittedName>
</protein>
<dbReference type="PRINTS" id="PR00411">
    <property type="entry name" value="PNDRDTASEI"/>
</dbReference>
<keyword evidence="4" id="KW-0560">Oxidoreductase</keyword>
<evidence type="ECO:0000256" key="1">
    <source>
        <dbReference type="ARBA" id="ARBA00001974"/>
    </source>
</evidence>
<keyword evidence="3" id="KW-0274">FAD</keyword>
<dbReference type="RefSeq" id="WP_378201952.1">
    <property type="nucleotide sequence ID" value="NZ_JBHLZP010000102.1"/>
</dbReference>
<dbReference type="EMBL" id="JBHLZP010000102">
    <property type="protein sequence ID" value="MFB9833733.1"/>
    <property type="molecule type" value="Genomic_DNA"/>
</dbReference>
<dbReference type="SUPFAM" id="SSF51905">
    <property type="entry name" value="FAD/NAD(P)-binding domain"/>
    <property type="match status" value="1"/>
</dbReference>
<dbReference type="PANTHER" id="PTHR43557">
    <property type="entry name" value="APOPTOSIS-INDUCING FACTOR 1"/>
    <property type="match status" value="1"/>
</dbReference>
<evidence type="ECO:0000259" key="5">
    <source>
        <dbReference type="Pfam" id="PF07992"/>
    </source>
</evidence>
<dbReference type="PRINTS" id="PR00368">
    <property type="entry name" value="FADPNR"/>
</dbReference>
<dbReference type="Proteomes" id="UP001589627">
    <property type="component" value="Unassembled WGS sequence"/>
</dbReference>
<dbReference type="InterPro" id="IPR036188">
    <property type="entry name" value="FAD/NAD-bd_sf"/>
</dbReference>
<dbReference type="Pfam" id="PF07992">
    <property type="entry name" value="Pyr_redox_2"/>
    <property type="match status" value="1"/>
</dbReference>
<evidence type="ECO:0000256" key="2">
    <source>
        <dbReference type="ARBA" id="ARBA00022630"/>
    </source>
</evidence>
<gene>
    <name evidence="6" type="ORF">ACFFNX_16195</name>
</gene>
<dbReference type="Gene3D" id="3.50.50.60">
    <property type="entry name" value="FAD/NAD(P)-binding domain"/>
    <property type="match status" value="2"/>
</dbReference>
<name>A0ABV5YGK4_9ACTN</name>
<keyword evidence="2" id="KW-0285">Flavoprotein</keyword>